<dbReference type="SUPFAM" id="SSF55729">
    <property type="entry name" value="Acyl-CoA N-acyltransferases (Nat)"/>
    <property type="match status" value="1"/>
</dbReference>
<keyword evidence="4" id="KW-1185">Reference proteome</keyword>
<protein>
    <recommendedName>
        <fullName evidence="2">N-acetyltransferase domain-containing protein</fullName>
    </recommendedName>
</protein>
<name>A0A0M0JSS9_9EUKA</name>
<dbReference type="Pfam" id="PF00583">
    <property type="entry name" value="Acetyltransf_1"/>
    <property type="match status" value="1"/>
</dbReference>
<keyword evidence="1" id="KW-0812">Transmembrane</keyword>
<dbReference type="OrthoDB" id="407893at2759"/>
<keyword evidence="1" id="KW-1133">Transmembrane helix</keyword>
<sequence length="252" mass="27643">MKFSSKFHVSFEHARRCDARDMSDNERAAILPTPTRLPPPDRPPVTVSIGTSELARSSVFVSELVSMVNRAYGKGRIGDEEARHRLRAGDERPHRNRVLHIAMRDGQLVGCCSSSLFVPWCGPGCGHWGLLAVDPAAQGSGVAAALVHAAELRLRSAGCSTAGMEFSYHVGDPLSERLLAWYEGPLHYVGPSHQRDGFRICRKRLPARDDAKDTKGGGWLVAAGQLCASSAAQIVLFVRWFVAIWLFMFGVY</sequence>
<dbReference type="PROSITE" id="PS51186">
    <property type="entry name" value="GNAT"/>
    <property type="match status" value="1"/>
</dbReference>
<gene>
    <name evidence="3" type="ORF">Ctob_006389</name>
</gene>
<evidence type="ECO:0000256" key="1">
    <source>
        <dbReference type="SAM" id="Phobius"/>
    </source>
</evidence>
<dbReference type="InterPro" id="IPR016181">
    <property type="entry name" value="Acyl_CoA_acyltransferase"/>
</dbReference>
<dbReference type="InterPro" id="IPR000182">
    <property type="entry name" value="GNAT_dom"/>
</dbReference>
<organism evidence="3 4">
    <name type="scientific">Chrysochromulina tobinii</name>
    <dbReference type="NCBI Taxonomy" id="1460289"/>
    <lineage>
        <taxon>Eukaryota</taxon>
        <taxon>Haptista</taxon>
        <taxon>Haptophyta</taxon>
        <taxon>Prymnesiophyceae</taxon>
        <taxon>Prymnesiales</taxon>
        <taxon>Chrysochromulinaceae</taxon>
        <taxon>Chrysochromulina</taxon>
    </lineage>
</organism>
<keyword evidence="1" id="KW-0472">Membrane</keyword>
<dbReference type="AlphaFoldDB" id="A0A0M0JSS9"/>
<evidence type="ECO:0000259" key="2">
    <source>
        <dbReference type="PROSITE" id="PS51186"/>
    </source>
</evidence>
<dbReference type="Proteomes" id="UP000037460">
    <property type="component" value="Unassembled WGS sequence"/>
</dbReference>
<evidence type="ECO:0000313" key="4">
    <source>
        <dbReference type="Proteomes" id="UP000037460"/>
    </source>
</evidence>
<feature type="transmembrane region" description="Helical" evidence="1">
    <location>
        <begin position="231"/>
        <end position="251"/>
    </location>
</feature>
<evidence type="ECO:0000313" key="3">
    <source>
        <dbReference type="EMBL" id="KOO29649.1"/>
    </source>
</evidence>
<dbReference type="Gene3D" id="3.40.630.30">
    <property type="match status" value="1"/>
</dbReference>
<dbReference type="CDD" id="cd04301">
    <property type="entry name" value="NAT_SF"/>
    <property type="match status" value="1"/>
</dbReference>
<dbReference type="EMBL" id="JWZX01002384">
    <property type="protein sequence ID" value="KOO29649.1"/>
    <property type="molecule type" value="Genomic_DNA"/>
</dbReference>
<feature type="domain" description="N-acetyltransferase" evidence="2">
    <location>
        <begin position="49"/>
        <end position="215"/>
    </location>
</feature>
<proteinExistence type="predicted"/>
<dbReference type="GO" id="GO:0016747">
    <property type="term" value="F:acyltransferase activity, transferring groups other than amino-acyl groups"/>
    <property type="evidence" value="ECO:0007669"/>
    <property type="project" value="InterPro"/>
</dbReference>
<reference evidence="4" key="1">
    <citation type="journal article" date="2015" name="PLoS Genet.">
        <title>Genome Sequence and Transcriptome Analyses of Chrysochromulina tobin: Metabolic Tools for Enhanced Algal Fitness in the Prominent Order Prymnesiales (Haptophyceae).</title>
        <authorList>
            <person name="Hovde B.T."/>
            <person name="Deodato C.R."/>
            <person name="Hunsperger H.M."/>
            <person name="Ryken S.A."/>
            <person name="Yost W."/>
            <person name="Jha R.K."/>
            <person name="Patterson J."/>
            <person name="Monnat R.J. Jr."/>
            <person name="Barlow S.B."/>
            <person name="Starkenburg S.R."/>
            <person name="Cattolico R.A."/>
        </authorList>
    </citation>
    <scope>NUCLEOTIDE SEQUENCE</scope>
    <source>
        <strain evidence="4">CCMP291</strain>
    </source>
</reference>
<accession>A0A0M0JSS9</accession>
<comment type="caution">
    <text evidence="3">The sequence shown here is derived from an EMBL/GenBank/DDBJ whole genome shotgun (WGS) entry which is preliminary data.</text>
</comment>